<dbReference type="RefSeq" id="XP_022405228.1">
    <property type="nucleotide sequence ID" value="XM_022539804.1"/>
</dbReference>
<feature type="compositionally biased region" description="Basic and acidic residues" evidence="1">
    <location>
        <begin position="203"/>
        <end position="221"/>
    </location>
</feature>
<evidence type="ECO:0000313" key="3">
    <source>
        <dbReference type="Proteomes" id="UP000184300"/>
    </source>
</evidence>
<dbReference type="VEuPathDB" id="FungiDB:ASPGLDRAFT_116765"/>
<accession>A0A1L9VXD0</accession>
<dbReference type="PANTHER" id="PTHR40644:SF1">
    <property type="entry name" value="UPF0653 PROTEIN C607.02C"/>
    <property type="match status" value="1"/>
</dbReference>
<dbReference type="AlphaFoldDB" id="A0A1L9VXD0"/>
<feature type="region of interest" description="Disordered" evidence="1">
    <location>
        <begin position="1"/>
        <end position="309"/>
    </location>
</feature>
<evidence type="ECO:0008006" key="4">
    <source>
        <dbReference type="Google" id="ProtNLM"/>
    </source>
</evidence>
<dbReference type="Proteomes" id="UP000184300">
    <property type="component" value="Unassembled WGS sequence"/>
</dbReference>
<feature type="compositionally biased region" description="Basic and acidic residues" evidence="1">
    <location>
        <begin position="233"/>
        <end position="251"/>
    </location>
</feature>
<organism evidence="2 3">
    <name type="scientific">Aspergillus glaucus CBS 516.65</name>
    <dbReference type="NCBI Taxonomy" id="1160497"/>
    <lineage>
        <taxon>Eukaryota</taxon>
        <taxon>Fungi</taxon>
        <taxon>Dikarya</taxon>
        <taxon>Ascomycota</taxon>
        <taxon>Pezizomycotina</taxon>
        <taxon>Eurotiomycetes</taxon>
        <taxon>Eurotiomycetidae</taxon>
        <taxon>Eurotiales</taxon>
        <taxon>Aspergillaceae</taxon>
        <taxon>Aspergillus</taxon>
        <taxon>Aspergillus subgen. Aspergillus</taxon>
    </lineage>
</organism>
<feature type="compositionally biased region" description="Low complexity" evidence="1">
    <location>
        <begin position="118"/>
        <end position="138"/>
    </location>
</feature>
<dbReference type="GeneID" id="34456065"/>
<proteinExistence type="predicted"/>
<feature type="compositionally biased region" description="Basic and acidic residues" evidence="1">
    <location>
        <begin position="153"/>
        <end position="190"/>
    </location>
</feature>
<name>A0A1L9VXD0_ASPGL</name>
<feature type="compositionally biased region" description="Basic and acidic residues" evidence="1">
    <location>
        <begin position="102"/>
        <end position="112"/>
    </location>
</feature>
<protein>
    <recommendedName>
        <fullName evidence="4">Urease accessory protein UreD</fullName>
    </recommendedName>
</protein>
<feature type="compositionally biased region" description="Basic and acidic residues" evidence="1">
    <location>
        <begin position="42"/>
        <end position="66"/>
    </location>
</feature>
<sequence length="355" mass="40436">MPHKHKRRQNDKYLHDLPPSLVAKPLPARDPSAKSKATGKKKKEEQEKLKRKYETKQKAGQDDTPRAFRHLMQIQERAKQKQQPASTKTDNAEGGKKKRKRGTEDRKEDSTPKKKSGAAAAATATATATATDASATAAKSDIQAGPKILPGEKLSDFSARVDREMPLSLMKRSEKAPAGDNPKVREQRLTKHDKRLRRLQAQWREDDVKIREREQEEREEREAEMEDQLELWKQWETEAGKTKAKKKAEAQKKKKNKGNATAGDDNSDDDYDGADPWAKLNNPERMNRQTNPQDVAQAPPQLTKPREIFKVRGGAKVNVANVPTAMGSLRRREELADERKNIVEEYRRLMAEKRQ</sequence>
<keyword evidence="3" id="KW-1185">Reference proteome</keyword>
<evidence type="ECO:0000313" key="2">
    <source>
        <dbReference type="EMBL" id="OJJ88552.1"/>
    </source>
</evidence>
<reference evidence="3" key="1">
    <citation type="journal article" date="2017" name="Genome Biol.">
        <title>Comparative genomics reveals high biological diversity and specific adaptations in the industrially and medically important fungal genus Aspergillus.</title>
        <authorList>
            <person name="de Vries R.P."/>
            <person name="Riley R."/>
            <person name="Wiebenga A."/>
            <person name="Aguilar-Osorio G."/>
            <person name="Amillis S."/>
            <person name="Uchima C.A."/>
            <person name="Anderluh G."/>
            <person name="Asadollahi M."/>
            <person name="Askin M."/>
            <person name="Barry K."/>
            <person name="Battaglia E."/>
            <person name="Bayram O."/>
            <person name="Benocci T."/>
            <person name="Braus-Stromeyer S.A."/>
            <person name="Caldana C."/>
            <person name="Canovas D."/>
            <person name="Cerqueira G.C."/>
            <person name="Chen F."/>
            <person name="Chen W."/>
            <person name="Choi C."/>
            <person name="Clum A."/>
            <person name="Dos Santos R.A."/>
            <person name="Damasio A.R."/>
            <person name="Diallinas G."/>
            <person name="Emri T."/>
            <person name="Fekete E."/>
            <person name="Flipphi M."/>
            <person name="Freyberg S."/>
            <person name="Gallo A."/>
            <person name="Gournas C."/>
            <person name="Habgood R."/>
            <person name="Hainaut M."/>
            <person name="Harispe M.L."/>
            <person name="Henrissat B."/>
            <person name="Hilden K.S."/>
            <person name="Hope R."/>
            <person name="Hossain A."/>
            <person name="Karabika E."/>
            <person name="Karaffa L."/>
            <person name="Karanyi Z."/>
            <person name="Krasevec N."/>
            <person name="Kuo A."/>
            <person name="Kusch H."/>
            <person name="LaButti K."/>
            <person name="Lagendijk E.L."/>
            <person name="Lapidus A."/>
            <person name="Levasseur A."/>
            <person name="Lindquist E."/>
            <person name="Lipzen A."/>
            <person name="Logrieco A.F."/>
            <person name="MacCabe A."/>
            <person name="Maekelae M.R."/>
            <person name="Malavazi I."/>
            <person name="Melin P."/>
            <person name="Meyer V."/>
            <person name="Mielnichuk N."/>
            <person name="Miskei M."/>
            <person name="Molnar A.P."/>
            <person name="Mule G."/>
            <person name="Ngan C.Y."/>
            <person name="Orejas M."/>
            <person name="Orosz E."/>
            <person name="Ouedraogo J.P."/>
            <person name="Overkamp K.M."/>
            <person name="Park H.-S."/>
            <person name="Perrone G."/>
            <person name="Piumi F."/>
            <person name="Punt P.J."/>
            <person name="Ram A.F."/>
            <person name="Ramon A."/>
            <person name="Rauscher S."/>
            <person name="Record E."/>
            <person name="Riano-Pachon D.M."/>
            <person name="Robert V."/>
            <person name="Roehrig J."/>
            <person name="Ruller R."/>
            <person name="Salamov A."/>
            <person name="Salih N.S."/>
            <person name="Samson R.A."/>
            <person name="Sandor E."/>
            <person name="Sanguinetti M."/>
            <person name="Schuetze T."/>
            <person name="Sepcic K."/>
            <person name="Shelest E."/>
            <person name="Sherlock G."/>
            <person name="Sophianopoulou V."/>
            <person name="Squina F.M."/>
            <person name="Sun H."/>
            <person name="Susca A."/>
            <person name="Todd R.B."/>
            <person name="Tsang A."/>
            <person name="Unkles S.E."/>
            <person name="van de Wiele N."/>
            <person name="van Rossen-Uffink D."/>
            <person name="Oliveira J.V."/>
            <person name="Vesth T.C."/>
            <person name="Visser J."/>
            <person name="Yu J.-H."/>
            <person name="Zhou M."/>
            <person name="Andersen M.R."/>
            <person name="Archer D.B."/>
            <person name="Baker S.E."/>
            <person name="Benoit I."/>
            <person name="Brakhage A.A."/>
            <person name="Braus G.H."/>
            <person name="Fischer R."/>
            <person name="Frisvad J.C."/>
            <person name="Goldman G.H."/>
            <person name="Houbraken J."/>
            <person name="Oakley B."/>
            <person name="Pocsi I."/>
            <person name="Scazzocchio C."/>
            <person name="Seiboth B."/>
            <person name="vanKuyk P.A."/>
            <person name="Wortman J."/>
            <person name="Dyer P.S."/>
            <person name="Grigoriev I.V."/>
        </authorList>
    </citation>
    <scope>NUCLEOTIDE SEQUENCE [LARGE SCALE GENOMIC DNA]</scope>
    <source>
        <strain evidence="3">CBS 516.65</strain>
    </source>
</reference>
<dbReference type="PANTHER" id="PTHR40644">
    <property type="entry name" value="UPF0653 PROTEIN C607.02C"/>
    <property type="match status" value="1"/>
</dbReference>
<dbReference type="EMBL" id="KV878889">
    <property type="protein sequence ID" value="OJJ88552.1"/>
    <property type="molecule type" value="Genomic_DNA"/>
</dbReference>
<gene>
    <name evidence="2" type="ORF">ASPGLDRAFT_116765</name>
</gene>
<evidence type="ECO:0000256" key="1">
    <source>
        <dbReference type="SAM" id="MobiDB-lite"/>
    </source>
</evidence>
<dbReference type="OrthoDB" id="5876637at2759"/>